<proteinExistence type="predicted"/>
<evidence type="ECO:0000256" key="1">
    <source>
        <dbReference type="SAM" id="Phobius"/>
    </source>
</evidence>
<dbReference type="RefSeq" id="WP_221415963.1">
    <property type="nucleotide sequence ID" value="NZ_CP194722.1"/>
</dbReference>
<dbReference type="AlphaFoldDB" id="A0A7W7IS94"/>
<comment type="caution">
    <text evidence="2">The sequence shown here is derived from an EMBL/GenBank/DDBJ whole genome shotgun (WGS) entry which is preliminary data.</text>
</comment>
<sequence length="105" mass="11485">MNIAAIVVMMSEGRPAAVDGHVDRHGLIGDRAVIGRLMGVSMVMMVIMIMGQIGRVLIGDAGELKAVLDTMLAVHHAMHLHRDHYGYAEADAEEAEQAWQIEILR</sequence>
<keyword evidence="1" id="KW-0812">Transmembrane</keyword>
<dbReference type="EMBL" id="JACHKY010000006">
    <property type="protein sequence ID" value="MBB4799611.1"/>
    <property type="molecule type" value="Genomic_DNA"/>
</dbReference>
<organism evidence="2 3">
    <name type="scientific">Brevundimonas bullata</name>
    <dbReference type="NCBI Taxonomy" id="13160"/>
    <lineage>
        <taxon>Bacteria</taxon>
        <taxon>Pseudomonadati</taxon>
        <taxon>Pseudomonadota</taxon>
        <taxon>Alphaproteobacteria</taxon>
        <taxon>Caulobacterales</taxon>
        <taxon>Caulobacteraceae</taxon>
        <taxon>Brevundimonas</taxon>
    </lineage>
</organism>
<keyword evidence="3" id="KW-1185">Reference proteome</keyword>
<accession>A0A7W7IS94</accession>
<keyword evidence="1" id="KW-0472">Membrane</keyword>
<name>A0A7W7IS94_9CAUL</name>
<keyword evidence="1" id="KW-1133">Transmembrane helix</keyword>
<reference evidence="2 3" key="1">
    <citation type="submission" date="2020-08" db="EMBL/GenBank/DDBJ databases">
        <title>Functional genomics of gut bacteria from endangered species of beetles.</title>
        <authorList>
            <person name="Carlos-Shanley C."/>
        </authorList>
    </citation>
    <scope>NUCLEOTIDE SEQUENCE [LARGE SCALE GENOMIC DNA]</scope>
    <source>
        <strain evidence="2 3">S00123</strain>
    </source>
</reference>
<feature type="transmembrane region" description="Helical" evidence="1">
    <location>
        <begin position="37"/>
        <end position="58"/>
    </location>
</feature>
<evidence type="ECO:0000313" key="2">
    <source>
        <dbReference type="EMBL" id="MBB4799611.1"/>
    </source>
</evidence>
<evidence type="ECO:0000313" key="3">
    <source>
        <dbReference type="Proteomes" id="UP000539957"/>
    </source>
</evidence>
<dbReference type="Proteomes" id="UP000539957">
    <property type="component" value="Unassembled WGS sequence"/>
</dbReference>
<protein>
    <submittedName>
        <fullName evidence="2">Uncharacterized protein</fullName>
    </submittedName>
</protein>
<gene>
    <name evidence="2" type="ORF">HNP32_003369</name>
</gene>